<dbReference type="InterPro" id="IPR038765">
    <property type="entry name" value="Papain-like_cys_pep_sf"/>
</dbReference>
<dbReference type="PANTHER" id="PTHR12411">
    <property type="entry name" value="CYSTEINE PROTEASE FAMILY C1-RELATED"/>
    <property type="match status" value="1"/>
</dbReference>
<dbReference type="InterPro" id="IPR025661">
    <property type="entry name" value="Pept_asp_AS"/>
</dbReference>
<feature type="domain" description="Cathepsin propeptide inhibitor" evidence="11">
    <location>
        <begin position="42"/>
        <end position="99"/>
    </location>
</feature>
<dbReference type="SUPFAM" id="SSF54001">
    <property type="entry name" value="Cysteine proteinases"/>
    <property type="match status" value="1"/>
</dbReference>
<keyword evidence="7" id="KW-0325">Glycoprotein</keyword>
<dbReference type="SMART" id="SM00848">
    <property type="entry name" value="Inhibitor_I29"/>
    <property type="match status" value="1"/>
</dbReference>
<dbReference type="Pfam" id="PF00112">
    <property type="entry name" value="Peptidase_C1"/>
    <property type="match status" value="1"/>
</dbReference>
<evidence type="ECO:0000256" key="1">
    <source>
        <dbReference type="ARBA" id="ARBA00008455"/>
    </source>
</evidence>
<feature type="domain" description="Peptidase C1A papain C-terminal" evidence="10">
    <location>
        <begin position="136"/>
        <end position="353"/>
    </location>
</feature>
<dbReference type="Proteomes" id="UP000237105">
    <property type="component" value="Unassembled WGS sequence"/>
</dbReference>
<evidence type="ECO:0000313" key="12">
    <source>
        <dbReference type="EMBL" id="PON35363.1"/>
    </source>
</evidence>
<evidence type="ECO:0000259" key="11">
    <source>
        <dbReference type="SMART" id="SM00848"/>
    </source>
</evidence>
<keyword evidence="13" id="KW-1185">Reference proteome</keyword>
<evidence type="ECO:0000256" key="6">
    <source>
        <dbReference type="ARBA" id="ARBA00023157"/>
    </source>
</evidence>
<feature type="chain" id="PRO_5018581847" description="Vignain" evidence="9">
    <location>
        <begin position="20"/>
        <end position="354"/>
    </location>
</feature>
<accession>A0A2P5AFQ7</accession>
<evidence type="ECO:0000256" key="7">
    <source>
        <dbReference type="ARBA" id="ARBA00023180"/>
    </source>
</evidence>
<protein>
    <recommendedName>
        <fullName evidence="8">Vignain</fullName>
    </recommendedName>
</protein>
<dbReference type="Gene3D" id="3.90.70.10">
    <property type="entry name" value="Cysteine proteinases"/>
    <property type="match status" value="1"/>
</dbReference>
<name>A0A2P5AFQ7_PARAD</name>
<dbReference type="OrthoDB" id="10253408at2759"/>
<dbReference type="SMART" id="SM00645">
    <property type="entry name" value="Pept_C1"/>
    <property type="match status" value="1"/>
</dbReference>
<keyword evidence="3 9" id="KW-0732">Signal</keyword>
<dbReference type="Pfam" id="PF08246">
    <property type="entry name" value="Inhibitor_I29"/>
    <property type="match status" value="1"/>
</dbReference>
<comment type="similarity">
    <text evidence="1">Belongs to the peptidase C1 family.</text>
</comment>
<dbReference type="AlphaFoldDB" id="A0A2P5AFQ7"/>
<dbReference type="PROSITE" id="PS00639">
    <property type="entry name" value="THIOL_PROTEASE_HIS"/>
    <property type="match status" value="1"/>
</dbReference>
<evidence type="ECO:0000259" key="10">
    <source>
        <dbReference type="SMART" id="SM00645"/>
    </source>
</evidence>
<dbReference type="InterPro" id="IPR000169">
    <property type="entry name" value="Pept_cys_AS"/>
</dbReference>
<dbReference type="InterPro" id="IPR000668">
    <property type="entry name" value="Peptidase_C1A_C"/>
</dbReference>
<comment type="caution">
    <text evidence="12">The sequence shown here is derived from an EMBL/GenBank/DDBJ whole genome shotgun (WGS) entry which is preliminary data.</text>
</comment>
<keyword evidence="6" id="KW-1015">Disulfide bond</keyword>
<evidence type="ECO:0000256" key="3">
    <source>
        <dbReference type="ARBA" id="ARBA00022729"/>
    </source>
</evidence>
<dbReference type="GO" id="GO:0008234">
    <property type="term" value="F:cysteine-type peptidase activity"/>
    <property type="evidence" value="ECO:0007669"/>
    <property type="project" value="UniProtKB-KW"/>
</dbReference>
<dbReference type="InterPro" id="IPR013128">
    <property type="entry name" value="Peptidase_C1A"/>
</dbReference>
<dbReference type="FunFam" id="3.90.70.10:FF:000023">
    <property type="entry name" value="Senescence-specific cysteine protease SAG39"/>
    <property type="match status" value="1"/>
</dbReference>
<evidence type="ECO:0000256" key="5">
    <source>
        <dbReference type="ARBA" id="ARBA00022807"/>
    </source>
</evidence>
<sequence length="354" mass="39526">MASTLLFLIIVVLAGSCTSQVSCRELQVHHEVEAIKSLSKRHEKWMVTHGKVYKDALEKERRFNIFKDNVEFIESFNADEKRAFKIRMNEFGDLTNEEFRAIRNGYRRIKPTGLWLHNEESASTSSLFKYENVTEVPSSFDWRKKGAVTPIKNQQQCGSCWAFSAVAATEGITKIARGKLVSLSEQQLVDCDTKSYDKGCQGGYMENAFNFIVKNRGITSEAIYPYKAKDGACNFRKSVFHVAKIKGYQTVPQNNEAALLKAVAHQPVSVAIDAGGSAFQFYSSGVYKGSCGTSLNHGVTAVGYGTDDDGTKYWIVKNSWGTNWGEEGYVRIERDVDDKEGRCGIAMDASYPIA</sequence>
<organism evidence="12 13">
    <name type="scientific">Parasponia andersonii</name>
    <name type="common">Sponia andersonii</name>
    <dbReference type="NCBI Taxonomy" id="3476"/>
    <lineage>
        <taxon>Eukaryota</taxon>
        <taxon>Viridiplantae</taxon>
        <taxon>Streptophyta</taxon>
        <taxon>Embryophyta</taxon>
        <taxon>Tracheophyta</taxon>
        <taxon>Spermatophyta</taxon>
        <taxon>Magnoliopsida</taxon>
        <taxon>eudicotyledons</taxon>
        <taxon>Gunneridae</taxon>
        <taxon>Pentapetalae</taxon>
        <taxon>rosids</taxon>
        <taxon>fabids</taxon>
        <taxon>Rosales</taxon>
        <taxon>Cannabaceae</taxon>
        <taxon>Parasponia</taxon>
    </lineage>
</organism>
<reference evidence="13" key="1">
    <citation type="submission" date="2016-06" db="EMBL/GenBank/DDBJ databases">
        <title>Parallel loss of symbiosis genes in relatives of nitrogen-fixing non-legume Parasponia.</title>
        <authorList>
            <person name="Van Velzen R."/>
            <person name="Holmer R."/>
            <person name="Bu F."/>
            <person name="Rutten L."/>
            <person name="Van Zeijl A."/>
            <person name="Liu W."/>
            <person name="Santuari L."/>
            <person name="Cao Q."/>
            <person name="Sharma T."/>
            <person name="Shen D."/>
            <person name="Roswanjaya Y."/>
            <person name="Wardhani T."/>
            <person name="Kalhor M.S."/>
            <person name="Jansen J."/>
            <person name="Van den Hoogen J."/>
            <person name="Gungor B."/>
            <person name="Hartog M."/>
            <person name="Hontelez J."/>
            <person name="Verver J."/>
            <person name="Yang W.-C."/>
            <person name="Schijlen E."/>
            <person name="Repin R."/>
            <person name="Schilthuizen M."/>
            <person name="Schranz E."/>
            <person name="Heidstra R."/>
            <person name="Miyata K."/>
            <person name="Fedorova E."/>
            <person name="Kohlen W."/>
            <person name="Bisseling T."/>
            <person name="Smit S."/>
            <person name="Geurts R."/>
        </authorList>
    </citation>
    <scope>NUCLEOTIDE SEQUENCE [LARGE SCALE GENOMIC DNA]</scope>
    <source>
        <strain evidence="13">cv. WU1-14</strain>
    </source>
</reference>
<feature type="signal peptide" evidence="9">
    <location>
        <begin position="1"/>
        <end position="19"/>
    </location>
</feature>
<keyword evidence="4" id="KW-0378">Hydrolase</keyword>
<dbReference type="GO" id="GO:0006508">
    <property type="term" value="P:proteolysis"/>
    <property type="evidence" value="ECO:0007669"/>
    <property type="project" value="UniProtKB-KW"/>
</dbReference>
<evidence type="ECO:0000256" key="8">
    <source>
        <dbReference type="ARBA" id="ARBA00069575"/>
    </source>
</evidence>
<dbReference type="InterPro" id="IPR039417">
    <property type="entry name" value="Peptidase_C1A_papain-like"/>
</dbReference>
<dbReference type="InterPro" id="IPR013201">
    <property type="entry name" value="Prot_inhib_I29"/>
</dbReference>
<evidence type="ECO:0000256" key="2">
    <source>
        <dbReference type="ARBA" id="ARBA00022670"/>
    </source>
</evidence>
<dbReference type="PROSITE" id="PS00640">
    <property type="entry name" value="THIOL_PROTEASE_ASN"/>
    <property type="match status" value="1"/>
</dbReference>
<dbReference type="EMBL" id="JXTB01000615">
    <property type="protein sequence ID" value="PON35363.1"/>
    <property type="molecule type" value="Genomic_DNA"/>
</dbReference>
<dbReference type="PROSITE" id="PS00139">
    <property type="entry name" value="THIOL_PROTEASE_CYS"/>
    <property type="match status" value="1"/>
</dbReference>
<dbReference type="InterPro" id="IPR025660">
    <property type="entry name" value="Pept_his_AS"/>
</dbReference>
<proteinExistence type="inferred from homology"/>
<dbReference type="PRINTS" id="PR00705">
    <property type="entry name" value="PAPAIN"/>
</dbReference>
<keyword evidence="5" id="KW-0788">Thiol protease</keyword>
<dbReference type="CDD" id="cd02248">
    <property type="entry name" value="Peptidase_C1A"/>
    <property type="match status" value="1"/>
</dbReference>
<evidence type="ECO:0000256" key="4">
    <source>
        <dbReference type="ARBA" id="ARBA00022801"/>
    </source>
</evidence>
<gene>
    <name evidence="12" type="primary">PanCP3</name>
    <name evidence="12" type="ORF">PanWU01x14_336960</name>
</gene>
<dbReference type="STRING" id="3476.A0A2P5AFQ7"/>
<keyword evidence="2 12" id="KW-0645">Protease</keyword>
<evidence type="ECO:0000313" key="13">
    <source>
        <dbReference type="Proteomes" id="UP000237105"/>
    </source>
</evidence>
<evidence type="ECO:0000256" key="9">
    <source>
        <dbReference type="SAM" id="SignalP"/>
    </source>
</evidence>